<dbReference type="Pfam" id="PF00326">
    <property type="entry name" value="Peptidase_S9"/>
    <property type="match status" value="1"/>
</dbReference>
<proteinExistence type="predicted"/>
<dbReference type="InterPro" id="IPR001375">
    <property type="entry name" value="Peptidase_S9_cat"/>
</dbReference>
<dbReference type="SUPFAM" id="SSF82171">
    <property type="entry name" value="DPP6 N-terminal domain-like"/>
    <property type="match status" value="1"/>
</dbReference>
<gene>
    <name evidence="3" type="ORF">DFJ69_2607</name>
</gene>
<dbReference type="RefSeq" id="WP_116022683.1">
    <property type="nucleotide sequence ID" value="NZ_QTTT01000001.1"/>
</dbReference>
<dbReference type="Gene3D" id="2.120.10.30">
    <property type="entry name" value="TolB, C-terminal domain"/>
    <property type="match status" value="1"/>
</dbReference>
<sequence length="588" mass="63918">MVDDERWKARFRAARVSLPGWAKDAPHRSLYRSNVTGTWELYAWDRETGARRQVTDRPNGTWMGGVDPTGEWIWWFADTDGDEFGVWMRQPFGGGPDEPAVPGLEPSYPSGLARGSSGLSVIGRSTDDGTTIHLHRPGAAPEVLYHHAEDAHVSGLSRDETLIAIGHSEHGDSRHMALRVVRPDGSTVADLWDGEGKGVYGAGFAPVAGDPRLLVNHERRGRPELLLWDPVAGTEHEIVVDLPGEVDADWFPDASALLLSHSYEARDELYRYDLAAGTLHRVDTPRGVIGGATARPDGTVEFSWTSAAEPPVIKSTSGTVVLTPDGPPAPPSVPVEDAWVDGPGGRIHALISRPPVGEGPFPTVFDVHGGPTAQDDDSFSPVAAAWVDHGFAVVRVNYRGSTGYGSAWRDAIEHRVGLTELEDIKAVRDWAVATGLADPARLVLTGGSWGGFLTLLGLGTQPADWTVGVAAVPVADYFAAYEDEMEGLKAFDRALFGGSPDEVPDRYRASSPLTYADRVQAPVLILAGENDPRCPIRQIDNYLKRLTELDKPHDVYRYDAGHGSLVIEERIKQMDAEITFARRHLDLL</sequence>
<keyword evidence="3" id="KW-0645">Protease</keyword>
<dbReference type="Proteomes" id="UP000256661">
    <property type="component" value="Unassembled WGS sequence"/>
</dbReference>
<dbReference type="Gene3D" id="3.40.50.1820">
    <property type="entry name" value="alpha/beta hydrolase"/>
    <property type="match status" value="1"/>
</dbReference>
<name>A0A3D9SRP2_9ACTN</name>
<dbReference type="EMBL" id="QTTT01000001">
    <property type="protein sequence ID" value="REE97150.1"/>
    <property type="molecule type" value="Genomic_DNA"/>
</dbReference>
<dbReference type="InterPro" id="IPR029058">
    <property type="entry name" value="AB_hydrolase_fold"/>
</dbReference>
<dbReference type="SUPFAM" id="SSF53474">
    <property type="entry name" value="alpha/beta-Hydrolases"/>
    <property type="match status" value="1"/>
</dbReference>
<dbReference type="GO" id="GO:0004177">
    <property type="term" value="F:aminopeptidase activity"/>
    <property type="evidence" value="ECO:0007669"/>
    <property type="project" value="UniProtKB-KW"/>
</dbReference>
<evidence type="ECO:0000256" key="1">
    <source>
        <dbReference type="ARBA" id="ARBA00022801"/>
    </source>
</evidence>
<evidence type="ECO:0000259" key="2">
    <source>
        <dbReference type="Pfam" id="PF00326"/>
    </source>
</evidence>
<keyword evidence="3" id="KW-0031">Aminopeptidase</keyword>
<comment type="caution">
    <text evidence="3">The sequence shown here is derived from an EMBL/GenBank/DDBJ whole genome shotgun (WGS) entry which is preliminary data.</text>
</comment>
<evidence type="ECO:0000313" key="4">
    <source>
        <dbReference type="Proteomes" id="UP000256661"/>
    </source>
</evidence>
<dbReference type="GO" id="GO:0006508">
    <property type="term" value="P:proteolysis"/>
    <property type="evidence" value="ECO:0007669"/>
    <property type="project" value="InterPro"/>
</dbReference>
<dbReference type="InterPro" id="IPR011042">
    <property type="entry name" value="6-blade_b-propeller_TolB-like"/>
</dbReference>
<reference evidence="3 4" key="1">
    <citation type="submission" date="2018-08" db="EMBL/GenBank/DDBJ databases">
        <title>Sequencing the genomes of 1000 actinobacteria strains.</title>
        <authorList>
            <person name="Klenk H.-P."/>
        </authorList>
    </citation>
    <scope>NUCLEOTIDE SEQUENCE [LARGE SCALE GENOMIC DNA]</scope>
    <source>
        <strain evidence="3 4">DSM 43927</strain>
    </source>
</reference>
<dbReference type="GO" id="GO:0004252">
    <property type="term" value="F:serine-type endopeptidase activity"/>
    <property type="evidence" value="ECO:0007669"/>
    <property type="project" value="TreeGrafter"/>
</dbReference>
<dbReference type="AlphaFoldDB" id="A0A3D9SRP2"/>
<feature type="domain" description="Peptidase S9 prolyl oligopeptidase catalytic" evidence="2">
    <location>
        <begin position="378"/>
        <end position="586"/>
    </location>
</feature>
<keyword evidence="1" id="KW-0378">Hydrolase</keyword>
<protein>
    <submittedName>
        <fullName evidence="3">Dipeptidyl aminopeptidase/acylaminoacyl peptidase</fullName>
    </submittedName>
</protein>
<accession>A0A3D9SRP2</accession>
<keyword evidence="4" id="KW-1185">Reference proteome</keyword>
<dbReference type="PANTHER" id="PTHR42776:SF27">
    <property type="entry name" value="DIPEPTIDYL PEPTIDASE FAMILY MEMBER 6"/>
    <property type="match status" value="1"/>
</dbReference>
<organism evidence="3 4">
    <name type="scientific">Thermomonospora umbrina</name>
    <dbReference type="NCBI Taxonomy" id="111806"/>
    <lineage>
        <taxon>Bacteria</taxon>
        <taxon>Bacillati</taxon>
        <taxon>Actinomycetota</taxon>
        <taxon>Actinomycetes</taxon>
        <taxon>Streptosporangiales</taxon>
        <taxon>Thermomonosporaceae</taxon>
        <taxon>Thermomonospora</taxon>
    </lineage>
</organism>
<evidence type="ECO:0000313" key="3">
    <source>
        <dbReference type="EMBL" id="REE97150.1"/>
    </source>
</evidence>
<dbReference type="PANTHER" id="PTHR42776">
    <property type="entry name" value="SERINE PEPTIDASE S9 FAMILY MEMBER"/>
    <property type="match status" value="1"/>
</dbReference>
<dbReference type="OrthoDB" id="128799at2"/>